<evidence type="ECO:0000256" key="1">
    <source>
        <dbReference type="ARBA" id="ARBA00022729"/>
    </source>
</evidence>
<evidence type="ECO:0000313" key="6">
    <source>
        <dbReference type="Proteomes" id="UP000887566"/>
    </source>
</evidence>
<dbReference type="GO" id="GO:0005783">
    <property type="term" value="C:endoplasmic reticulum"/>
    <property type="evidence" value="ECO:0007669"/>
    <property type="project" value="TreeGrafter"/>
</dbReference>
<dbReference type="InterPro" id="IPR001623">
    <property type="entry name" value="DnaJ_domain"/>
</dbReference>
<name>A0A914V7A0_9BILA</name>
<dbReference type="SUPFAM" id="SSF46565">
    <property type="entry name" value="Chaperone J-domain"/>
    <property type="match status" value="1"/>
</dbReference>
<dbReference type="PROSITE" id="PS00636">
    <property type="entry name" value="DNAJ_1"/>
    <property type="match status" value="1"/>
</dbReference>
<dbReference type="PRINTS" id="PR00625">
    <property type="entry name" value="JDOMAIN"/>
</dbReference>
<dbReference type="AlphaFoldDB" id="A0A914V7A0"/>
<dbReference type="PROSITE" id="PS50076">
    <property type="entry name" value="DNAJ_2"/>
    <property type="match status" value="1"/>
</dbReference>
<accession>A0A914V7A0</accession>
<dbReference type="InterPro" id="IPR008971">
    <property type="entry name" value="HSP40/DnaJ_pept-bd"/>
</dbReference>
<dbReference type="Gene3D" id="1.10.287.110">
    <property type="entry name" value="DnaJ domain"/>
    <property type="match status" value="1"/>
</dbReference>
<dbReference type="Pfam" id="PF00226">
    <property type="entry name" value="DnaJ"/>
    <property type="match status" value="1"/>
</dbReference>
<dbReference type="InterPro" id="IPR051736">
    <property type="entry name" value="DnaJ-B11-like"/>
</dbReference>
<dbReference type="CDD" id="cd10747">
    <property type="entry name" value="DnaJ_C"/>
    <property type="match status" value="1"/>
</dbReference>
<dbReference type="Proteomes" id="UP000887566">
    <property type="component" value="Unplaced"/>
</dbReference>
<reference evidence="7" key="1">
    <citation type="submission" date="2022-11" db="UniProtKB">
        <authorList>
            <consortium name="WormBaseParasite"/>
        </authorList>
    </citation>
    <scope>IDENTIFICATION</scope>
</reference>
<dbReference type="SMART" id="SM00271">
    <property type="entry name" value="DnaJ"/>
    <property type="match status" value="1"/>
</dbReference>
<feature type="domain" description="J" evidence="5">
    <location>
        <begin position="24"/>
        <end position="89"/>
    </location>
</feature>
<dbReference type="InterPro" id="IPR018253">
    <property type="entry name" value="DnaJ_domain_CS"/>
</dbReference>
<dbReference type="GO" id="GO:0006457">
    <property type="term" value="P:protein folding"/>
    <property type="evidence" value="ECO:0007669"/>
    <property type="project" value="InterPro"/>
</dbReference>
<evidence type="ECO:0000313" key="7">
    <source>
        <dbReference type="WBParaSite" id="PSAMB.scaffold1613size29366.g14078.t1"/>
    </source>
</evidence>
<evidence type="ECO:0000259" key="5">
    <source>
        <dbReference type="PROSITE" id="PS50076"/>
    </source>
</evidence>
<proteinExistence type="predicted"/>
<dbReference type="GO" id="GO:0051787">
    <property type="term" value="F:misfolded protein binding"/>
    <property type="evidence" value="ECO:0007669"/>
    <property type="project" value="TreeGrafter"/>
</dbReference>
<evidence type="ECO:0000256" key="2">
    <source>
        <dbReference type="ARBA" id="ARBA00069674"/>
    </source>
</evidence>
<sequence length="358" mass="40251">MNAGCWLLLLNLLSCCLLALGGRDFYKILGVARNANSNQIKKAYRNLAKELHPDKNEGDAVATERFQDLGAAYEVLSDPEKRKIYDRQGEEGVKKMDGGGGGGHDPFSSFFGDFFGGGGGGGHQEGTPKGADVTVDLWVTLEEMYNGHFVEVKRKKAVYKAAHGTRKCNCRHEMRTVQMGQGRFQMFQEKVCDDCPNVKLTTEERTLEVEIEVGMEEFQEQTFVGEGEPHIEGEPGDLKFRCRLEKHSRFERRGLDLFTNVTVSLQDALNGFELDIDHLDGHKVHVSRDKVTWPGARIRKKDEGMPSYTDNNQKGILYITFDVEFPRGEVTAEEKEMIAKVLKQSDTKPKVYNGLQGY</sequence>
<dbReference type="Pfam" id="PF01556">
    <property type="entry name" value="DnaJ_C"/>
    <property type="match status" value="1"/>
</dbReference>
<dbReference type="PANTHER" id="PTHR44298">
    <property type="entry name" value="DNAJ HOMOLOG SUBFAMILY B MEMBER 11"/>
    <property type="match status" value="1"/>
</dbReference>
<feature type="signal peptide" evidence="4">
    <location>
        <begin position="1"/>
        <end position="21"/>
    </location>
</feature>
<dbReference type="WBParaSite" id="PSAMB.scaffold1613size29366.g14078.t1">
    <property type="protein sequence ID" value="PSAMB.scaffold1613size29366.g14078.t1"/>
    <property type="gene ID" value="PSAMB.scaffold1613size29366.g14078"/>
</dbReference>
<dbReference type="Gene3D" id="2.60.260.20">
    <property type="entry name" value="Urease metallochaperone UreE, N-terminal domain"/>
    <property type="match status" value="2"/>
</dbReference>
<dbReference type="InterPro" id="IPR036869">
    <property type="entry name" value="J_dom_sf"/>
</dbReference>
<dbReference type="FunFam" id="2.60.260.20:FF:000013">
    <property type="entry name" value="DnaJ subfamily B member 11"/>
    <property type="match status" value="1"/>
</dbReference>
<evidence type="ECO:0000256" key="3">
    <source>
        <dbReference type="ARBA" id="ARBA00077014"/>
    </source>
</evidence>
<protein>
    <recommendedName>
        <fullName evidence="2">DnaJ homolog dnj-20</fullName>
    </recommendedName>
    <alternativeName>
        <fullName evidence="3">DnaJ domain protein 20</fullName>
    </alternativeName>
</protein>
<dbReference type="PANTHER" id="PTHR44298:SF1">
    <property type="entry name" value="DNAJ HOMOLOG SUBFAMILY B MEMBER 11"/>
    <property type="match status" value="1"/>
</dbReference>
<keyword evidence="1 4" id="KW-0732">Signal</keyword>
<feature type="chain" id="PRO_5036977518" description="DnaJ homolog dnj-20" evidence="4">
    <location>
        <begin position="22"/>
        <end position="358"/>
    </location>
</feature>
<dbReference type="SUPFAM" id="SSF49493">
    <property type="entry name" value="HSP40/DnaJ peptide-binding domain"/>
    <property type="match status" value="2"/>
</dbReference>
<dbReference type="CDD" id="cd06257">
    <property type="entry name" value="DnaJ"/>
    <property type="match status" value="1"/>
</dbReference>
<keyword evidence="6" id="KW-1185">Reference proteome</keyword>
<dbReference type="InterPro" id="IPR002939">
    <property type="entry name" value="DnaJ_C"/>
</dbReference>
<evidence type="ECO:0000256" key="4">
    <source>
        <dbReference type="SAM" id="SignalP"/>
    </source>
</evidence>
<organism evidence="6 7">
    <name type="scientific">Plectus sambesii</name>
    <dbReference type="NCBI Taxonomy" id="2011161"/>
    <lineage>
        <taxon>Eukaryota</taxon>
        <taxon>Metazoa</taxon>
        <taxon>Ecdysozoa</taxon>
        <taxon>Nematoda</taxon>
        <taxon>Chromadorea</taxon>
        <taxon>Plectida</taxon>
        <taxon>Plectina</taxon>
        <taxon>Plectoidea</taxon>
        <taxon>Plectidae</taxon>
        <taxon>Plectus</taxon>
    </lineage>
</organism>
<dbReference type="GO" id="GO:0051082">
    <property type="term" value="F:unfolded protein binding"/>
    <property type="evidence" value="ECO:0007669"/>
    <property type="project" value="InterPro"/>
</dbReference>